<dbReference type="EMBL" id="AFQF01006303">
    <property type="protein sequence ID" value="EGU72456.1"/>
    <property type="molecule type" value="Genomic_DNA"/>
</dbReference>
<name>F9GEF0_FUSOF</name>
<gene>
    <name evidence="1" type="ORF">FOXB_17034</name>
</gene>
<sequence>MLGMSEVGECGELFGGHELQIASTGSQDMLAEAWIRYFKVTNPDGPPPITATLIAKWPMLNLVDFLLYESRLTEPLSQAALY</sequence>
<accession>F9GEF0</accession>
<reference evidence="1" key="1">
    <citation type="journal article" date="2012" name="Mol. Plant Microbe Interact.">
        <title>A highly conserved effector in Fusarium oxysporum is required for full virulence on Arabidopsis.</title>
        <authorList>
            <person name="Thatcher L.F."/>
            <person name="Gardiner D.M."/>
            <person name="Kazan K."/>
            <person name="Manners J."/>
        </authorList>
    </citation>
    <scope>NUCLEOTIDE SEQUENCE [LARGE SCALE GENOMIC DNA]</scope>
    <source>
        <strain evidence="1">Fo5176</strain>
    </source>
</reference>
<evidence type="ECO:0000313" key="1">
    <source>
        <dbReference type="EMBL" id="EGU72456.1"/>
    </source>
</evidence>
<comment type="caution">
    <text evidence="1">The sequence shown here is derived from an EMBL/GenBank/DDBJ whole genome shotgun (WGS) entry which is preliminary data.</text>
</comment>
<protein>
    <submittedName>
        <fullName evidence="1">Uncharacterized protein</fullName>
    </submittedName>
</protein>
<proteinExistence type="predicted"/>
<dbReference type="AlphaFoldDB" id="F9GEF0"/>
<organism evidence="1">
    <name type="scientific">Fusarium oxysporum (strain Fo5176)</name>
    <name type="common">Fusarium vascular wilt</name>
    <dbReference type="NCBI Taxonomy" id="660025"/>
    <lineage>
        <taxon>Eukaryota</taxon>
        <taxon>Fungi</taxon>
        <taxon>Dikarya</taxon>
        <taxon>Ascomycota</taxon>
        <taxon>Pezizomycotina</taxon>
        <taxon>Sordariomycetes</taxon>
        <taxon>Hypocreomycetidae</taxon>
        <taxon>Hypocreales</taxon>
        <taxon>Nectriaceae</taxon>
        <taxon>Fusarium</taxon>
        <taxon>Fusarium oxysporum species complex</taxon>
    </lineage>
</organism>